<accession>A0A1M6FNA8</accession>
<name>A0A1M6FNA8_9FLAO</name>
<reference evidence="2" key="1">
    <citation type="submission" date="2016-11" db="EMBL/GenBank/DDBJ databases">
        <authorList>
            <person name="Varghese N."/>
            <person name="Submissions S."/>
        </authorList>
    </citation>
    <scope>NUCLEOTIDE SEQUENCE [LARGE SCALE GENOMIC DNA]</scope>
    <source>
        <strain evidence="2">DSM 22623</strain>
    </source>
</reference>
<evidence type="ECO:0000313" key="1">
    <source>
        <dbReference type="EMBL" id="SHI99167.1"/>
    </source>
</evidence>
<protein>
    <submittedName>
        <fullName evidence="1">Uncharacterized protein</fullName>
    </submittedName>
</protein>
<evidence type="ECO:0000313" key="2">
    <source>
        <dbReference type="Proteomes" id="UP000184432"/>
    </source>
</evidence>
<dbReference type="Proteomes" id="UP000184432">
    <property type="component" value="Unassembled WGS sequence"/>
</dbReference>
<proteinExistence type="predicted"/>
<sequence length="69" mass="7868">MFYTKRMLKNILRIQGAMQLSKYEQRMLKAGWADDEGCYQQGDLCCVPTKFGREVCRVAKCNQGIACLG</sequence>
<dbReference type="STRING" id="570521.SAMN04488508_104379"/>
<dbReference type="AlphaFoldDB" id="A0A1M6FNA8"/>
<organism evidence="1 2">
    <name type="scientific">Aquimarina spongiae</name>
    <dbReference type="NCBI Taxonomy" id="570521"/>
    <lineage>
        <taxon>Bacteria</taxon>
        <taxon>Pseudomonadati</taxon>
        <taxon>Bacteroidota</taxon>
        <taxon>Flavobacteriia</taxon>
        <taxon>Flavobacteriales</taxon>
        <taxon>Flavobacteriaceae</taxon>
        <taxon>Aquimarina</taxon>
    </lineage>
</organism>
<gene>
    <name evidence="1" type="ORF">SAMN04488508_104379</name>
</gene>
<dbReference type="EMBL" id="FQYP01000004">
    <property type="protein sequence ID" value="SHI99167.1"/>
    <property type="molecule type" value="Genomic_DNA"/>
</dbReference>
<keyword evidence="2" id="KW-1185">Reference proteome</keyword>